<accession>A0A9P1BVA2</accession>
<evidence type="ECO:0000313" key="4">
    <source>
        <dbReference type="EMBL" id="CAL1133499.1"/>
    </source>
</evidence>
<dbReference type="AlphaFoldDB" id="A0A9P1BVA2"/>
<dbReference type="EMBL" id="CAMXCT030000538">
    <property type="protein sequence ID" value="CAL4767436.1"/>
    <property type="molecule type" value="Genomic_DNA"/>
</dbReference>
<dbReference type="PANTHER" id="PTHR47447">
    <property type="entry name" value="OS03G0856100 PROTEIN"/>
    <property type="match status" value="1"/>
</dbReference>
<dbReference type="Pfam" id="PF13041">
    <property type="entry name" value="PPR_2"/>
    <property type="match status" value="1"/>
</dbReference>
<gene>
    <name evidence="3" type="ORF">C1SCF055_LOCUS8029</name>
</gene>
<dbReference type="OrthoDB" id="434701at2759"/>
<comment type="caution">
    <text evidence="3">The sequence shown here is derived from an EMBL/GenBank/DDBJ whole genome shotgun (WGS) entry which is preliminary data.</text>
</comment>
<dbReference type="PANTHER" id="PTHR47447:SF17">
    <property type="entry name" value="OS12G0638900 PROTEIN"/>
    <property type="match status" value="1"/>
</dbReference>
<reference evidence="4" key="2">
    <citation type="submission" date="2024-04" db="EMBL/GenBank/DDBJ databases">
        <authorList>
            <person name="Chen Y."/>
            <person name="Shah S."/>
            <person name="Dougan E. K."/>
            <person name="Thang M."/>
            <person name="Chan C."/>
        </authorList>
    </citation>
    <scope>NUCLEOTIDE SEQUENCE [LARGE SCALE GENOMIC DNA]</scope>
</reference>
<evidence type="ECO:0000313" key="5">
    <source>
        <dbReference type="EMBL" id="CAL4767436.1"/>
    </source>
</evidence>
<dbReference type="EMBL" id="CAMXCT010000538">
    <property type="protein sequence ID" value="CAI3980124.1"/>
    <property type="molecule type" value="Genomic_DNA"/>
</dbReference>
<organism evidence="3">
    <name type="scientific">Cladocopium goreaui</name>
    <dbReference type="NCBI Taxonomy" id="2562237"/>
    <lineage>
        <taxon>Eukaryota</taxon>
        <taxon>Sar</taxon>
        <taxon>Alveolata</taxon>
        <taxon>Dinophyceae</taxon>
        <taxon>Suessiales</taxon>
        <taxon>Symbiodiniaceae</taxon>
        <taxon>Cladocopium</taxon>
    </lineage>
</organism>
<evidence type="ECO:0000313" key="3">
    <source>
        <dbReference type="EMBL" id="CAI3980124.1"/>
    </source>
</evidence>
<proteinExistence type="predicted"/>
<dbReference type="InterPro" id="IPR011990">
    <property type="entry name" value="TPR-like_helical_dom_sf"/>
</dbReference>
<dbReference type="Proteomes" id="UP001152797">
    <property type="component" value="Unassembled WGS sequence"/>
</dbReference>
<keyword evidence="1" id="KW-0677">Repeat</keyword>
<dbReference type="EMBL" id="CAMXCT020000538">
    <property type="protein sequence ID" value="CAL1133499.1"/>
    <property type="molecule type" value="Genomic_DNA"/>
</dbReference>
<dbReference type="InterPro" id="IPR002885">
    <property type="entry name" value="PPR_rpt"/>
</dbReference>
<protein>
    <submittedName>
        <fullName evidence="5">Pentatricopeptide repeat-containing protein At1g62590</fullName>
    </submittedName>
</protein>
<name>A0A9P1BVA2_9DINO</name>
<evidence type="ECO:0000313" key="6">
    <source>
        <dbReference type="Proteomes" id="UP001152797"/>
    </source>
</evidence>
<evidence type="ECO:0000256" key="1">
    <source>
        <dbReference type="ARBA" id="ARBA00022737"/>
    </source>
</evidence>
<dbReference type="NCBIfam" id="TIGR00756">
    <property type="entry name" value="PPR"/>
    <property type="match status" value="1"/>
</dbReference>
<evidence type="ECO:0000256" key="2">
    <source>
        <dbReference type="PROSITE-ProRule" id="PRU00708"/>
    </source>
</evidence>
<dbReference type="Pfam" id="PF13812">
    <property type="entry name" value="PPR_3"/>
    <property type="match status" value="1"/>
</dbReference>
<sequence length="336" mass="37133">MSRSGCGLRRHARRFAKVANEAAQSSFRAYWPDKSAVVLSGYGRLIKEKAHRSQWLDALALFHGLRSTETGRMEMSTEVVQQVMAACAKARKWQMALQLFEQLPSWKVVPNTVTYNTISNALLKAGHWQASLALLHEAFRSHFAPTVVTFNSAIAACHRGSQWPLAVSLLQRLLEKQLRPTAITCTGVMGACAKGTQWLEAISILAKMIRQVDEYPMPDLTAYNAAISACSQSVDAWEFALALAASLPLQPDVFTLSACLTACQRSTQWILALQKLRHFQRMAIEPDQVAYGSAIASCAEGPGWPYALHLADAMIQAKFNTNNIVCSVYISTAMRR</sequence>
<reference evidence="3" key="1">
    <citation type="submission" date="2022-10" db="EMBL/GenBank/DDBJ databases">
        <authorList>
            <person name="Chen Y."/>
            <person name="Dougan E. K."/>
            <person name="Chan C."/>
            <person name="Rhodes N."/>
            <person name="Thang M."/>
        </authorList>
    </citation>
    <scope>NUCLEOTIDE SEQUENCE</scope>
</reference>
<dbReference type="Gene3D" id="1.25.40.10">
    <property type="entry name" value="Tetratricopeptide repeat domain"/>
    <property type="match status" value="2"/>
</dbReference>
<keyword evidence="6" id="KW-1185">Reference proteome</keyword>
<feature type="repeat" description="PPR" evidence="2">
    <location>
        <begin position="111"/>
        <end position="145"/>
    </location>
</feature>
<dbReference type="PROSITE" id="PS51375">
    <property type="entry name" value="PPR"/>
    <property type="match status" value="2"/>
</dbReference>
<feature type="repeat" description="PPR" evidence="2">
    <location>
        <begin position="146"/>
        <end position="180"/>
    </location>
</feature>